<keyword evidence="2" id="KW-1015">Disulfide bond</keyword>
<dbReference type="Proteomes" id="UP000318528">
    <property type="component" value="Unassembled WGS sequence"/>
</dbReference>
<protein>
    <submittedName>
        <fullName evidence="4">T9SS type A sorting domain-containing protein</fullName>
    </submittedName>
</protein>
<dbReference type="Gene3D" id="3.80.10.10">
    <property type="entry name" value="Ribonuclease Inhibitor"/>
    <property type="match status" value="1"/>
</dbReference>
<evidence type="ECO:0000256" key="1">
    <source>
        <dbReference type="ARBA" id="ARBA00022729"/>
    </source>
</evidence>
<dbReference type="InterPro" id="IPR041286">
    <property type="entry name" value="MBG_2"/>
</dbReference>
<evidence type="ECO:0000259" key="3">
    <source>
        <dbReference type="SMART" id="SM00560"/>
    </source>
</evidence>
<feature type="domain" description="LamG-like jellyroll fold" evidence="3">
    <location>
        <begin position="520"/>
        <end position="647"/>
    </location>
</feature>
<sequence length="2536" mass="267168">MNIHLLQKPKLSFIKGKFWTKTILMLLFFMLLSITKVQAQSPNLAWAKQMGGTGIDVSKSIAVDAVGNVYTTGYFQGTADFDPSAGVYNLTSAGSTDVFVTKLDATGNLVWAKAMGSTVSDIGQGISTDAAGNVYINGYFQGTADFDPNAGIFNLTSAGVQDIFVTKLDVAGNLVWAKAMGGTASDFGNGISTDAAGNVYTTGYFAGTVDFDPNAGVSNLTSAGVQDIFVSKLDTTGNLVWAKAMGGIASDAGYGITTDAAGNVYTTGYFTGTVDFDPNAGVSSLTSAGGQDIFVSKLDATGNLVWAKAMGGINTDIGYGISSDAAGNVYTTGYFTGTVDFDPNAGVSSLTSAGGQDIFVSKLDATGNLVWAKAMGGTSSDIGYGISTDAVGNVYTTGYFQGTVDFDPNAGVSNLTSAGFADVFVTKLDATGNLVWAKAMGSTVSDIGFGISTDAVGNVYTTGYFSGTTDFDPNVGVYSLTPAGSQDIFVHKMGAIQGAALNFDGVNDQVVLPSSLPATDDLTYEAWIYPKNLTGFRSILNHTVWTTGSIHFQLLEGVLHFDFNGKNYTAGFDFEINNWYHVAAVYSKSSASITFYVNGNLINTVAVSNPVTIPAGMAIEMGGWANSRFFDGQIDEVRIWNRALTQCEIQNNMDGELSTGQSGLVAYYKFNQGAASEINTDINELTDSSGNSNTGMLINFELSGTTSNWVSTGAITTGSTSSAFSLLSVVTHQTFCESATVAGLIATGTGIKWYDVSTDGIALTTSTSLATGTYYVTQTTSTCESPRTEVAVTVTTAPVINNLVPGGRTLCEKTSPTLATINAFVTGSDLKWYADATGGTPLDLSVAIAPVSTNLSYYVSQTENGCESARLKYDAFVNPSPLPIAVDQSFCARTTPTVANLVATANGGGSNIKWYLSETDVDPLPSASVLTERDYYVAQTAYPCGEGLRKKITVTIKDTEETSVNACRSYTWPLDGKTYTESSNPSFDDGCITHYLNLSIVPLPKVFSQLKPDGSTIADIAIVQGESVQWYADAIGGEPLSTTTLLETKNYYVSQTKTFTDTNSQCESDRLAVNIIVGAMPAGFTFIPDPRFEQKLIDLGYDDVIDNKVLTVNIANVTSLYLIGVGIHDLTGIKGFTRLERLTIDNNPIAALDLSGNASLTQINANGNHMTTLNVTGLTRLEFLDCSDNPITELDLNGTTNMQVLMCSVTKISALNVSKMPNLYSLTCFRIPTLSCITVNDIDKANDNSRIGNWDKDNSAVYSLGTTSTTTESACDNYTWSANGKNYTSSGTYTYAIGCDTQVLNLTINKTPVLDTPVNVGACGSYTLPALTVGNYFSEPNGGGVALFAGEVFTSGSRTIYVYAESSTTPNCTAENSFSVSIIPLPIVDAPADVTACGSYTLPTPTNGDFYSAPNGIGYLEPGTVITETQTIYVWAETRQNPNCTNENSFAVTIKPLPAIVMPSNLYTYCTGLIIENIYGRSETVHYYDAQNGNSEIDKTAPLIAGTYFVSQTINGCEGPRSEVQVAIAQRPAAPVINPISLCGNTTIADLEAEYPNTQWITELGADALSSDVALLFGTNTYYVNTYDNNCESDYVPVSITIHPVAVADAPENNTVCGSYRLPALTVGNYFTGANGGGTALFAGDVITSSQKIYVYAESGTIPNCTNENSFILTVLPTSSNTTTISACDSYTWPVNGTAYTAGGNYSVVTGCHTEILALTITPSTSNTTTASACDSYTWSVNGTAYTASGNYSVVTGCHTENLALTITPSTANTTTISVCDSYIWSVNGIAYTASGNYSVVTGCHTENLALTITPSTSNTTTASACDSYTWSVNGTAYTASGNYSVVTGCHTENLALTITPSTANTTTISVYDSYIWSVNGTAYTASGNYSVVTGCHTENLALTITPQIPITVTATASQSKIYGENNPVYTYTVSPSLVSGDSFTGALTRVAGENIGNYTINVGTLSAGNKYLMTYVSKDFTITAKPITVTADASQTKVYGAVDPTFTYAVSPSLVGSDTFAGALTRATGENAGTYAITQGSLSAGSNYTITYVSKDFSIAAKPITVTATASQAKVYGTVDPVFAYTVSPSLVGSDTFTGALTRVTGENIGTYAITQGSLSAGSNYAITYVSKDFVITAKPITVTATALQTKVYGASNPVFAYTVSPSLVSGDSFTGSLTRVTGENVGTYAITQGSLSAGSNYTITYASKDFTITAKSITVTANASQTKVYGTVNPTLTYSFLPSLVSGDSFTGSLTRVTGENVGTYAIAQGSLSAGSNYSITYIGDNFIITKADQTITWGQTLGQGCDGETTVILTATSSSGLPVSYSSSNSNIATISNGLLVVKNYGSATITASQGGNNNYNAAPVVVLPVVISQPNLIRKHFEDIIFFDNSSESFKSYSWYKNGVLVPSQTAQYFKESGALNGTYYVVATKLDGTLINTCPLILSPTVEEEYIKIVPNPVKTNSSYELITNVSSSRLQNAHIEVYSVGGLLIENKTTSENTVTLKAPMAEGIYIVKMTLANGKYFTKNLLVKN</sequence>
<keyword evidence="1" id="KW-0732">Signal</keyword>
<dbReference type="NCBIfam" id="TIGR04183">
    <property type="entry name" value="Por_Secre_tail"/>
    <property type="match status" value="1"/>
</dbReference>
<comment type="caution">
    <text evidence="4">The sequence shown here is derived from an EMBL/GenBank/DDBJ whole genome shotgun (WGS) entry which is preliminary data.</text>
</comment>
<organism evidence="4 5">
    <name type="scientific">Flavobacterium gawalongense</name>
    <dbReference type="NCBI Taxonomy" id="2594432"/>
    <lineage>
        <taxon>Bacteria</taxon>
        <taxon>Pseudomonadati</taxon>
        <taxon>Bacteroidota</taxon>
        <taxon>Flavobacteriia</taxon>
        <taxon>Flavobacteriales</taxon>
        <taxon>Flavobacteriaceae</taxon>
        <taxon>Flavobacterium</taxon>
    </lineage>
</organism>
<dbReference type="Gene3D" id="2.60.120.200">
    <property type="match status" value="1"/>
</dbReference>
<dbReference type="RefSeq" id="WP_144070560.1">
    <property type="nucleotide sequence ID" value="NZ_VJZN01000025.1"/>
</dbReference>
<dbReference type="InterPro" id="IPR032675">
    <property type="entry name" value="LRR_dom_sf"/>
</dbReference>
<keyword evidence="5" id="KW-1185">Reference proteome</keyword>
<evidence type="ECO:0000256" key="2">
    <source>
        <dbReference type="ARBA" id="ARBA00023157"/>
    </source>
</evidence>
<name>A0ABY3CKS3_9FLAO</name>
<dbReference type="SUPFAM" id="SSF49899">
    <property type="entry name" value="Concanavalin A-like lectins/glucanases"/>
    <property type="match status" value="1"/>
</dbReference>
<proteinExistence type="predicted"/>
<dbReference type="Pfam" id="PF18676">
    <property type="entry name" value="MBG_2"/>
    <property type="match status" value="5"/>
</dbReference>
<dbReference type="InterPro" id="IPR044023">
    <property type="entry name" value="Ig_7"/>
</dbReference>
<dbReference type="EMBL" id="VJZN01000025">
    <property type="protein sequence ID" value="TRX04688.1"/>
    <property type="molecule type" value="Genomic_DNA"/>
</dbReference>
<dbReference type="Pfam" id="PF13385">
    <property type="entry name" value="Laminin_G_3"/>
    <property type="match status" value="1"/>
</dbReference>
<dbReference type="InterPro" id="IPR010620">
    <property type="entry name" value="SBBP_repeat"/>
</dbReference>
<accession>A0ABY3CKS3</accession>
<dbReference type="SUPFAM" id="SSF49373">
    <property type="entry name" value="Invasin/intimin cell-adhesion fragments"/>
    <property type="match status" value="1"/>
</dbReference>
<dbReference type="PANTHER" id="PTHR35580">
    <property type="entry name" value="CELL SURFACE GLYCOPROTEIN (S-LAYER PROTEIN)-LIKE PROTEIN"/>
    <property type="match status" value="1"/>
</dbReference>
<dbReference type="InterPro" id="IPR006558">
    <property type="entry name" value="LamG-like"/>
</dbReference>
<dbReference type="InterPro" id="IPR008964">
    <property type="entry name" value="Invasin/intimin_cell_adhesion"/>
</dbReference>
<dbReference type="Pfam" id="PF19081">
    <property type="entry name" value="Ig_7"/>
    <property type="match status" value="1"/>
</dbReference>
<dbReference type="InterPro" id="IPR013320">
    <property type="entry name" value="ConA-like_dom_sf"/>
</dbReference>
<dbReference type="Pfam" id="PF06739">
    <property type="entry name" value="SBBP"/>
    <property type="match status" value="1"/>
</dbReference>
<dbReference type="SUPFAM" id="SSF52058">
    <property type="entry name" value="L domain-like"/>
    <property type="match status" value="1"/>
</dbReference>
<evidence type="ECO:0000313" key="4">
    <source>
        <dbReference type="EMBL" id="TRX04688.1"/>
    </source>
</evidence>
<dbReference type="SMART" id="SM00560">
    <property type="entry name" value="LamGL"/>
    <property type="match status" value="1"/>
</dbReference>
<gene>
    <name evidence="4" type="ORF">FNW12_13350</name>
</gene>
<evidence type="ECO:0000313" key="5">
    <source>
        <dbReference type="Proteomes" id="UP000318528"/>
    </source>
</evidence>
<dbReference type="PANTHER" id="PTHR35580:SF1">
    <property type="entry name" value="PHYTASE-LIKE DOMAIN-CONTAINING PROTEIN"/>
    <property type="match status" value="1"/>
</dbReference>
<reference evidence="4 5" key="1">
    <citation type="submission" date="2019-07" db="EMBL/GenBank/DDBJ databases">
        <title>Novel species of Flavobacterium.</title>
        <authorList>
            <person name="Liu Q."/>
            <person name="Xin Y.-H."/>
        </authorList>
    </citation>
    <scope>NUCLEOTIDE SEQUENCE [LARGE SCALE GENOMIC DNA]</scope>
    <source>
        <strain evidence="4 5">GSP39</strain>
    </source>
</reference>
<dbReference type="InterPro" id="IPR026444">
    <property type="entry name" value="Secre_tail"/>
</dbReference>
<dbReference type="InterPro" id="IPR052918">
    <property type="entry name" value="Motility_Chemotaxis_Reg"/>
</dbReference>